<dbReference type="Proteomes" id="UP001215598">
    <property type="component" value="Unassembled WGS sequence"/>
</dbReference>
<keyword evidence="2" id="KW-1185">Reference proteome</keyword>
<evidence type="ECO:0000313" key="2">
    <source>
        <dbReference type="Proteomes" id="UP001215598"/>
    </source>
</evidence>
<accession>A0AAD7HCU5</accession>
<comment type="caution">
    <text evidence="1">The sequence shown here is derived from an EMBL/GenBank/DDBJ whole genome shotgun (WGS) entry which is preliminary data.</text>
</comment>
<dbReference type="EMBL" id="JARKIB010000275">
    <property type="protein sequence ID" value="KAJ7717589.1"/>
    <property type="molecule type" value="Genomic_DNA"/>
</dbReference>
<organism evidence="1 2">
    <name type="scientific">Mycena metata</name>
    <dbReference type="NCBI Taxonomy" id="1033252"/>
    <lineage>
        <taxon>Eukaryota</taxon>
        <taxon>Fungi</taxon>
        <taxon>Dikarya</taxon>
        <taxon>Basidiomycota</taxon>
        <taxon>Agaricomycotina</taxon>
        <taxon>Agaricomycetes</taxon>
        <taxon>Agaricomycetidae</taxon>
        <taxon>Agaricales</taxon>
        <taxon>Marasmiineae</taxon>
        <taxon>Mycenaceae</taxon>
        <taxon>Mycena</taxon>
    </lineage>
</organism>
<sequence>MELLEPSKYVRAWDGMEPLEPSKYVSAWASLLCADRIGAIKLGLNELPLKEMAWVDRMRMRVALRTENPANGIVVEKGTEFVDVGTEDLHKQNWNADVNFGFNRLRVAVCEMRCKAQINAGCDIWMQNADVNFGFNRLRVAVKEGWDRRCDMGYSRERLRRLTASLADQRASGSDLRLEGFTEYYRGLERARLQGTPENAGPKMRCEMGMQDDVAAMLGAYGGAPENAGCDDAMRMWHAGWLQADAVTMIDERDDLVAMLGMYRSWGGRGLLAGRMLESMLVGVSEGFLNPPGGKHFAASPRELGRCLQDTDLDRSCAESTHQDRRHKRLVQTD</sequence>
<name>A0AAD7HCU5_9AGAR</name>
<evidence type="ECO:0000313" key="1">
    <source>
        <dbReference type="EMBL" id="KAJ7717589.1"/>
    </source>
</evidence>
<protein>
    <submittedName>
        <fullName evidence="1">Uncharacterized protein</fullName>
    </submittedName>
</protein>
<proteinExistence type="predicted"/>
<reference evidence="1" key="1">
    <citation type="submission" date="2023-03" db="EMBL/GenBank/DDBJ databases">
        <title>Massive genome expansion in bonnet fungi (Mycena s.s.) driven by repeated elements and novel gene families across ecological guilds.</title>
        <authorList>
            <consortium name="Lawrence Berkeley National Laboratory"/>
            <person name="Harder C.B."/>
            <person name="Miyauchi S."/>
            <person name="Viragh M."/>
            <person name="Kuo A."/>
            <person name="Thoen E."/>
            <person name="Andreopoulos B."/>
            <person name="Lu D."/>
            <person name="Skrede I."/>
            <person name="Drula E."/>
            <person name="Henrissat B."/>
            <person name="Morin E."/>
            <person name="Kohler A."/>
            <person name="Barry K."/>
            <person name="LaButti K."/>
            <person name="Morin E."/>
            <person name="Salamov A."/>
            <person name="Lipzen A."/>
            <person name="Mereny Z."/>
            <person name="Hegedus B."/>
            <person name="Baldrian P."/>
            <person name="Stursova M."/>
            <person name="Weitz H."/>
            <person name="Taylor A."/>
            <person name="Grigoriev I.V."/>
            <person name="Nagy L.G."/>
            <person name="Martin F."/>
            <person name="Kauserud H."/>
        </authorList>
    </citation>
    <scope>NUCLEOTIDE SEQUENCE</scope>
    <source>
        <strain evidence="1">CBHHK182m</strain>
    </source>
</reference>
<dbReference type="AlphaFoldDB" id="A0AAD7HCU5"/>
<gene>
    <name evidence="1" type="ORF">B0H16DRAFT_1700963</name>
</gene>